<reference evidence="2 3" key="1">
    <citation type="submission" date="2020-10" db="EMBL/GenBank/DDBJ databases">
        <title>The genome of sulfurovum sp.</title>
        <authorList>
            <person name="Xie S."/>
            <person name="Shao Z."/>
            <person name="Jiang L."/>
        </authorList>
    </citation>
    <scope>NUCLEOTIDE SEQUENCE [LARGE SCALE GENOMIC DNA]</scope>
    <source>
        <strain evidence="2 3">ST-419</strain>
    </source>
</reference>
<dbReference type="RefSeq" id="WP_197548861.1">
    <property type="nucleotide sequence ID" value="NZ_CP063164.1"/>
</dbReference>
<protein>
    <submittedName>
        <fullName evidence="2">DUF1104 domain-containing protein</fullName>
    </submittedName>
</protein>
<sequence>MKKLILTISMLTVGLAATDFSQMTMEQLNAMRGTVATEERDAFRAEMQNRLKAMSPEERQAYAAARRKNADKGQGTMQRLRDGSGSGIIYRGGGRR</sequence>
<name>A0A7M1S730_9BACT</name>
<evidence type="ECO:0000313" key="2">
    <source>
        <dbReference type="EMBL" id="QOR62160.1"/>
    </source>
</evidence>
<dbReference type="EMBL" id="CP063164">
    <property type="protein sequence ID" value="QOR62160.1"/>
    <property type="molecule type" value="Genomic_DNA"/>
</dbReference>
<dbReference type="Pfam" id="PF06518">
    <property type="entry name" value="DUF1104"/>
    <property type="match status" value="1"/>
</dbReference>
<feature type="region of interest" description="Disordered" evidence="1">
    <location>
        <begin position="64"/>
        <end position="96"/>
    </location>
</feature>
<evidence type="ECO:0000313" key="3">
    <source>
        <dbReference type="Proteomes" id="UP000595074"/>
    </source>
</evidence>
<feature type="compositionally biased region" description="Gly residues" evidence="1">
    <location>
        <begin position="84"/>
        <end position="96"/>
    </location>
</feature>
<dbReference type="InterPro" id="IPR009488">
    <property type="entry name" value="DUF1104"/>
</dbReference>
<accession>A0A7M1S730</accession>
<dbReference type="AlphaFoldDB" id="A0A7M1S730"/>
<keyword evidence="3" id="KW-1185">Reference proteome</keyword>
<gene>
    <name evidence="2" type="ORF">IMZ28_01385</name>
</gene>
<dbReference type="Gene3D" id="1.20.120.1430">
    <property type="entry name" value="HP0721 helical bundle"/>
    <property type="match status" value="1"/>
</dbReference>
<dbReference type="InterPro" id="IPR038310">
    <property type="entry name" value="DUF1104_sf"/>
</dbReference>
<dbReference type="Proteomes" id="UP000595074">
    <property type="component" value="Chromosome"/>
</dbReference>
<dbReference type="KEGG" id="sinu:IMZ28_01385"/>
<proteinExistence type="predicted"/>
<evidence type="ECO:0000256" key="1">
    <source>
        <dbReference type="SAM" id="MobiDB-lite"/>
    </source>
</evidence>
<organism evidence="2 3">
    <name type="scientific">Sulfurovum indicum</name>
    <dbReference type="NCBI Taxonomy" id="2779528"/>
    <lineage>
        <taxon>Bacteria</taxon>
        <taxon>Pseudomonadati</taxon>
        <taxon>Campylobacterota</taxon>
        <taxon>Epsilonproteobacteria</taxon>
        <taxon>Campylobacterales</taxon>
        <taxon>Sulfurovaceae</taxon>
        <taxon>Sulfurovum</taxon>
    </lineage>
</organism>